<dbReference type="EMBL" id="AP005754">
    <property type="protein sequence ID" value="BAD13271.1"/>
    <property type="molecule type" value="Genomic_DNA"/>
</dbReference>
<reference evidence="3" key="2">
    <citation type="submission" date="2004-05" db="EMBL/GenBank/DDBJ databases">
        <title>Oryza sativa nipponbare(GA3) genomic DNA, chromosome 8, BAC clone:OSJNBa0002E10.</title>
        <authorList>
            <person name="Sasaki T."/>
            <person name="Matsumoto T."/>
            <person name="Fujisawa M."/>
        </authorList>
    </citation>
    <scope>NUCLEOTIDE SEQUENCE</scope>
</reference>
<dbReference type="AlphaFoldDB" id="Q6YWM8"/>
<protein>
    <submittedName>
        <fullName evidence="2">Uncharacterized protein</fullName>
    </submittedName>
</protein>
<feature type="compositionally biased region" description="Basic residues" evidence="1">
    <location>
        <begin position="69"/>
        <end position="84"/>
    </location>
</feature>
<evidence type="ECO:0000313" key="2">
    <source>
        <dbReference type="EMBL" id="BAD13271.1"/>
    </source>
</evidence>
<sequence length="84" mass="9008">MGEGGSGGCRHGRRRPEVGDGPDRCAPPIDDPEWGGARGSRWLRLGLGPAQLARARGRGHWAGGPKGKKEGKKKRKKKKDFPGI</sequence>
<evidence type="ECO:0000256" key="1">
    <source>
        <dbReference type="SAM" id="MobiDB-lite"/>
    </source>
</evidence>
<name>Q6YWM8_ORYSJ</name>
<accession>Q6YWM8</accession>
<reference evidence="2" key="1">
    <citation type="submission" date="2002-09" db="EMBL/GenBank/DDBJ databases">
        <title>Oryza sativa nipponbare(GA3) genomic DNA, chromosome 8, BAC clone:OSJNBa0089L03.</title>
        <authorList>
            <person name="Sasaki T."/>
            <person name="Matsumoto T."/>
            <person name="Katayose Y."/>
        </authorList>
    </citation>
    <scope>NUCLEOTIDE SEQUENCE</scope>
</reference>
<evidence type="ECO:0000313" key="4">
    <source>
        <dbReference type="Proteomes" id="UP000000763"/>
    </source>
</evidence>
<dbReference type="EMBL" id="AP006857">
    <property type="protein sequence ID" value="BAD20163.1"/>
    <property type="molecule type" value="Genomic_DNA"/>
</dbReference>
<dbReference type="Proteomes" id="UP000000763">
    <property type="component" value="Chromosome 8"/>
</dbReference>
<evidence type="ECO:0000313" key="3">
    <source>
        <dbReference type="EMBL" id="BAD20163.1"/>
    </source>
</evidence>
<reference evidence="4" key="3">
    <citation type="journal article" date="2005" name="Nature">
        <title>The map-based sequence of the rice genome.</title>
        <authorList>
            <consortium name="International rice genome sequencing project (IRGSP)"/>
            <person name="Matsumoto T."/>
            <person name="Wu J."/>
            <person name="Kanamori H."/>
            <person name="Katayose Y."/>
            <person name="Fujisawa M."/>
            <person name="Namiki N."/>
            <person name="Mizuno H."/>
            <person name="Yamamoto K."/>
            <person name="Antonio B.A."/>
            <person name="Baba T."/>
            <person name="Sakata K."/>
            <person name="Nagamura Y."/>
            <person name="Aoki H."/>
            <person name="Arikawa K."/>
            <person name="Arita K."/>
            <person name="Bito T."/>
            <person name="Chiden Y."/>
            <person name="Fujitsuka N."/>
            <person name="Fukunaka R."/>
            <person name="Hamada M."/>
            <person name="Harada C."/>
            <person name="Hayashi A."/>
            <person name="Hijishita S."/>
            <person name="Honda M."/>
            <person name="Hosokawa S."/>
            <person name="Ichikawa Y."/>
            <person name="Idonuma A."/>
            <person name="Iijima M."/>
            <person name="Ikeda M."/>
            <person name="Ikeno M."/>
            <person name="Ito K."/>
            <person name="Ito S."/>
            <person name="Ito T."/>
            <person name="Ito Y."/>
            <person name="Ito Y."/>
            <person name="Iwabuchi A."/>
            <person name="Kamiya K."/>
            <person name="Karasawa W."/>
            <person name="Kurita K."/>
            <person name="Katagiri S."/>
            <person name="Kikuta A."/>
            <person name="Kobayashi H."/>
            <person name="Kobayashi N."/>
            <person name="Machita K."/>
            <person name="Maehara T."/>
            <person name="Masukawa M."/>
            <person name="Mizubayashi T."/>
            <person name="Mukai Y."/>
            <person name="Nagasaki H."/>
            <person name="Nagata Y."/>
            <person name="Naito S."/>
            <person name="Nakashima M."/>
            <person name="Nakama Y."/>
            <person name="Nakamichi Y."/>
            <person name="Nakamura M."/>
            <person name="Meguro A."/>
            <person name="Negishi M."/>
            <person name="Ohta I."/>
            <person name="Ohta T."/>
            <person name="Okamoto M."/>
            <person name="Ono N."/>
            <person name="Saji S."/>
            <person name="Sakaguchi M."/>
            <person name="Sakai K."/>
            <person name="Shibata M."/>
            <person name="Shimokawa T."/>
            <person name="Song J."/>
            <person name="Takazaki Y."/>
            <person name="Terasawa K."/>
            <person name="Tsugane M."/>
            <person name="Tsuji K."/>
            <person name="Ueda S."/>
            <person name="Waki K."/>
            <person name="Yamagata H."/>
            <person name="Yamamoto M."/>
            <person name="Yamamoto S."/>
            <person name="Yamane H."/>
            <person name="Yoshiki S."/>
            <person name="Yoshihara R."/>
            <person name="Yukawa K."/>
            <person name="Zhong H."/>
            <person name="Yano M."/>
            <person name="Yuan Q."/>
            <person name="Ouyang S."/>
            <person name="Liu J."/>
            <person name="Jones K.M."/>
            <person name="Gansberger K."/>
            <person name="Moffat K."/>
            <person name="Hill J."/>
            <person name="Bera J."/>
            <person name="Fadrosh D."/>
            <person name="Jin S."/>
            <person name="Johri S."/>
            <person name="Kim M."/>
            <person name="Overton L."/>
            <person name="Reardon M."/>
            <person name="Tsitrin T."/>
            <person name="Vuong H."/>
            <person name="Weaver B."/>
            <person name="Ciecko A."/>
            <person name="Tallon L."/>
            <person name="Jackson J."/>
            <person name="Pai G."/>
            <person name="Aken S.V."/>
            <person name="Utterback T."/>
            <person name="Reidmuller S."/>
            <person name="Feldblyum T."/>
            <person name="Hsiao J."/>
            <person name="Zismann V."/>
            <person name="Iobst S."/>
            <person name="de Vazeille A.R."/>
            <person name="Buell C.R."/>
            <person name="Ying K."/>
            <person name="Li Y."/>
            <person name="Lu T."/>
            <person name="Huang Y."/>
            <person name="Zhao Q."/>
            <person name="Feng Q."/>
            <person name="Zhang L."/>
            <person name="Zhu J."/>
            <person name="Weng Q."/>
            <person name="Mu J."/>
            <person name="Lu Y."/>
            <person name="Fan D."/>
            <person name="Liu Y."/>
            <person name="Guan J."/>
            <person name="Zhang Y."/>
            <person name="Yu S."/>
            <person name="Liu X."/>
            <person name="Zhang Y."/>
            <person name="Hong G."/>
            <person name="Han B."/>
            <person name="Choisne N."/>
            <person name="Demange N."/>
            <person name="Orjeda G."/>
            <person name="Samain S."/>
            <person name="Cattolico L."/>
            <person name="Pelletier E."/>
            <person name="Couloux A."/>
            <person name="Segurens B."/>
            <person name="Wincker P."/>
            <person name="D'Hont A."/>
            <person name="Scarpelli C."/>
            <person name="Weissenbach J."/>
            <person name="Salanoubat M."/>
            <person name="Quetier F."/>
            <person name="Yu Y."/>
            <person name="Kim H.R."/>
            <person name="Rambo T."/>
            <person name="Currie J."/>
            <person name="Collura K."/>
            <person name="Luo M."/>
            <person name="Yang T."/>
            <person name="Ammiraju J.S.S."/>
            <person name="Engler F."/>
            <person name="Soderlund C."/>
            <person name="Wing R.A."/>
            <person name="Palmer L.E."/>
            <person name="de la Bastide M."/>
            <person name="Spiegel L."/>
            <person name="Nascimento L."/>
            <person name="Zutavern T."/>
            <person name="O'Shaughnessy A."/>
            <person name="Dike S."/>
            <person name="Dedhia N."/>
            <person name="Preston R."/>
            <person name="Balija V."/>
            <person name="McCombie W.R."/>
            <person name="Chow T."/>
            <person name="Chen H."/>
            <person name="Chung M."/>
            <person name="Chen C."/>
            <person name="Shaw J."/>
            <person name="Wu H."/>
            <person name="Hsiao K."/>
            <person name="Chao Y."/>
            <person name="Chu M."/>
            <person name="Cheng C."/>
            <person name="Hour A."/>
            <person name="Lee P."/>
            <person name="Lin S."/>
            <person name="Lin Y."/>
            <person name="Liou J."/>
            <person name="Liu S."/>
            <person name="Hsing Y."/>
            <person name="Raghuvanshi S."/>
            <person name="Mohanty A."/>
            <person name="Bharti A.K."/>
            <person name="Gaur A."/>
            <person name="Gupta V."/>
            <person name="Kumar D."/>
            <person name="Ravi V."/>
            <person name="Vij S."/>
            <person name="Kapur A."/>
            <person name="Khurana P."/>
            <person name="Khurana P."/>
            <person name="Khurana J.P."/>
            <person name="Tyagi A.K."/>
            <person name="Gaikwad K."/>
            <person name="Singh A."/>
            <person name="Dalal V."/>
            <person name="Srivastava S."/>
            <person name="Dixit A."/>
            <person name="Pal A.K."/>
            <person name="Ghazi I.A."/>
            <person name="Yadav M."/>
            <person name="Pandit A."/>
            <person name="Bhargava A."/>
            <person name="Sureshbabu K."/>
            <person name="Batra K."/>
            <person name="Sharma T.R."/>
            <person name="Mohapatra T."/>
            <person name="Singh N.K."/>
            <person name="Messing J."/>
            <person name="Nelson A.B."/>
            <person name="Fuks G."/>
            <person name="Kavchok S."/>
            <person name="Keizer G."/>
            <person name="Linton E."/>
            <person name="Llaca V."/>
            <person name="Song R."/>
            <person name="Tanyolac B."/>
            <person name="Young S."/>
            <person name="Ho-Il K."/>
            <person name="Hahn J.H."/>
            <person name="Sangsakoo G."/>
            <person name="Vanavichit A."/>
            <person name="de Mattos Luiz.A.T."/>
            <person name="Zimmer P.D."/>
            <person name="Malone G."/>
            <person name="Dellagostin O."/>
            <person name="de Oliveira A.C."/>
            <person name="Bevan M."/>
            <person name="Bancroft I."/>
            <person name="Minx P."/>
            <person name="Cordum H."/>
            <person name="Wilson R."/>
            <person name="Cheng Z."/>
            <person name="Jin W."/>
            <person name="Jiang J."/>
            <person name="Leong S.A."/>
            <person name="Iwama H."/>
            <person name="Gojobori T."/>
            <person name="Itoh T."/>
            <person name="Niimura Y."/>
            <person name="Fujii Y."/>
            <person name="Habara T."/>
            <person name="Sakai H."/>
            <person name="Sato Y."/>
            <person name="Wilson G."/>
            <person name="Kumar K."/>
            <person name="McCouch S."/>
            <person name="Juretic N."/>
            <person name="Hoen D."/>
            <person name="Wright S."/>
            <person name="Bruskiewich R."/>
            <person name="Bureau T."/>
            <person name="Miyao A."/>
            <person name="Hirochika H."/>
            <person name="Nishikawa T."/>
            <person name="Kadowaki K."/>
            <person name="Sugiura M."/>
            <person name="Burr B."/>
            <person name="Sasaki T."/>
        </authorList>
    </citation>
    <scope>NUCLEOTIDE SEQUENCE [LARGE SCALE GENOMIC DNA]</scope>
    <source>
        <strain evidence="4">cv. Nipponbare</strain>
    </source>
</reference>
<reference evidence="4" key="4">
    <citation type="journal article" date="2008" name="Nucleic Acids Res.">
        <title>The rice annotation project database (RAP-DB): 2008 update.</title>
        <authorList>
            <consortium name="The rice annotation project (RAP)"/>
        </authorList>
    </citation>
    <scope>GENOME REANNOTATION</scope>
    <source>
        <strain evidence="4">cv. Nipponbare</strain>
    </source>
</reference>
<gene>
    <name evidence="3" type="ORF">OSJNBa0002E10.3</name>
    <name evidence="2" type="ORF">OSJNBa0089L03.37</name>
</gene>
<feature type="region of interest" description="Disordered" evidence="1">
    <location>
        <begin position="53"/>
        <end position="84"/>
    </location>
</feature>
<feature type="region of interest" description="Disordered" evidence="1">
    <location>
        <begin position="1"/>
        <end position="37"/>
    </location>
</feature>
<organism evidence="2 4">
    <name type="scientific">Oryza sativa subsp. japonica</name>
    <name type="common">Rice</name>
    <dbReference type="NCBI Taxonomy" id="39947"/>
    <lineage>
        <taxon>Eukaryota</taxon>
        <taxon>Viridiplantae</taxon>
        <taxon>Streptophyta</taxon>
        <taxon>Embryophyta</taxon>
        <taxon>Tracheophyta</taxon>
        <taxon>Spermatophyta</taxon>
        <taxon>Magnoliopsida</taxon>
        <taxon>Liliopsida</taxon>
        <taxon>Poales</taxon>
        <taxon>Poaceae</taxon>
        <taxon>BOP clade</taxon>
        <taxon>Oryzoideae</taxon>
        <taxon>Oryzeae</taxon>
        <taxon>Oryzinae</taxon>
        <taxon>Oryza</taxon>
        <taxon>Oryza sativa</taxon>
    </lineage>
</organism>
<proteinExistence type="predicted"/>